<evidence type="ECO:0000256" key="1">
    <source>
        <dbReference type="ARBA" id="ARBA00022801"/>
    </source>
</evidence>
<keyword evidence="1" id="KW-0378">Hydrolase</keyword>
<proteinExistence type="predicted"/>
<dbReference type="RefSeq" id="WP_251797754.1">
    <property type="nucleotide sequence ID" value="NZ_JAMQOL010000012.1"/>
</dbReference>
<comment type="caution">
    <text evidence="3">The sequence shown here is derived from an EMBL/GenBank/DDBJ whole genome shotgun (WGS) entry which is preliminary data.</text>
</comment>
<dbReference type="PANTHER" id="PTHR43156:SF2">
    <property type="entry name" value="STAGE II SPORULATION PROTEIN E"/>
    <property type="match status" value="1"/>
</dbReference>
<sequence length="535" mass="57965">MTDPFEAAGVLGEAYRQVDWAATPLGPVQSWSPALVAAVDLIVRSRIGATLLWGPEFVLLYNEAYIPILAEKHPAALGRTAREVFPEVWADIEPLLQSVFTGRGTVFIEDLRLLMQRNHMLQESFFTFSYSAVAGADGTVEGVLDIVAETTAQVIGHRRLALLSRLISRVVDADDPRDLVDRALSVLRSAPEDLAAVDIRIPGVTAPSPPAESDDRTVSVRLATGRAARDGAFVVRFSENLQVDDAYREFLALIAATLEQSLGRIRARQDERHSAVLEREMSEALQRSLLTEPVQHERLQVAVRYQPAAEQAQVGGDWYDSFLLTDGGLTVVVGDVSGHDRHSAAAMAQVRNLTRGVAYTLQQPPSRVLSSLDAAMSGLAVNALATAILAQFDQSATDAGQGRCTMRWSNAGHPTPLLLRADGVVEVLQTRPEPLLGMRGTPARTDHAVTLEPGTTVVLYTDGLVERRSTTLDEGIAELTALLGGQQSRTAEEICDLLLEHFGYNTEDDIVLAVVHFHADRSGLRAAPEAGNRPA</sequence>
<protein>
    <submittedName>
        <fullName evidence="3">Serine/threonine-protein phosphatase</fullName>
    </submittedName>
</protein>
<gene>
    <name evidence="3" type="ORF">LXN57_10020</name>
</gene>
<organism evidence="3 4">
    <name type="scientific">Paractinoplanes hotanensis</name>
    <dbReference type="NCBI Taxonomy" id="2906497"/>
    <lineage>
        <taxon>Bacteria</taxon>
        <taxon>Bacillati</taxon>
        <taxon>Actinomycetota</taxon>
        <taxon>Actinomycetes</taxon>
        <taxon>Micromonosporales</taxon>
        <taxon>Micromonosporaceae</taxon>
        <taxon>Paractinoplanes</taxon>
    </lineage>
</organism>
<dbReference type="PANTHER" id="PTHR43156">
    <property type="entry name" value="STAGE II SPORULATION PROTEIN E-RELATED"/>
    <property type="match status" value="1"/>
</dbReference>
<dbReference type="Proteomes" id="UP001523216">
    <property type="component" value="Unassembled WGS sequence"/>
</dbReference>
<evidence type="ECO:0000313" key="3">
    <source>
        <dbReference type="EMBL" id="MCM4077903.1"/>
    </source>
</evidence>
<dbReference type="Gene3D" id="3.30.450.20">
    <property type="entry name" value="PAS domain"/>
    <property type="match status" value="1"/>
</dbReference>
<dbReference type="InterPro" id="IPR052016">
    <property type="entry name" value="Bact_Sigma-Reg"/>
</dbReference>
<name>A0ABT0XVT2_9ACTN</name>
<keyword evidence="4" id="KW-1185">Reference proteome</keyword>
<feature type="domain" description="PPM-type phosphatase" evidence="2">
    <location>
        <begin position="299"/>
        <end position="517"/>
    </location>
</feature>
<dbReference type="SMART" id="SM00331">
    <property type="entry name" value="PP2C_SIG"/>
    <property type="match status" value="1"/>
</dbReference>
<evidence type="ECO:0000313" key="4">
    <source>
        <dbReference type="Proteomes" id="UP001523216"/>
    </source>
</evidence>
<dbReference type="SUPFAM" id="SSF81606">
    <property type="entry name" value="PP2C-like"/>
    <property type="match status" value="1"/>
</dbReference>
<evidence type="ECO:0000259" key="2">
    <source>
        <dbReference type="SMART" id="SM00331"/>
    </source>
</evidence>
<accession>A0ABT0XVT2</accession>
<dbReference type="Gene3D" id="3.60.40.10">
    <property type="entry name" value="PPM-type phosphatase domain"/>
    <property type="match status" value="1"/>
</dbReference>
<dbReference type="InterPro" id="IPR036457">
    <property type="entry name" value="PPM-type-like_dom_sf"/>
</dbReference>
<reference evidence="3 4" key="1">
    <citation type="submission" date="2022-06" db="EMBL/GenBank/DDBJ databases">
        <title>Actinoplanes abujensis sp. nov., isolated from Nigerian arid soil.</title>
        <authorList>
            <person name="Ding P."/>
        </authorList>
    </citation>
    <scope>NUCLEOTIDE SEQUENCE [LARGE SCALE GENOMIC DNA]</scope>
    <source>
        <strain evidence="4">TRM88002</strain>
    </source>
</reference>
<dbReference type="Pfam" id="PF07228">
    <property type="entry name" value="SpoIIE"/>
    <property type="match status" value="1"/>
</dbReference>
<dbReference type="EMBL" id="JAMQOL010000012">
    <property type="protein sequence ID" value="MCM4077903.1"/>
    <property type="molecule type" value="Genomic_DNA"/>
</dbReference>
<dbReference type="InterPro" id="IPR001932">
    <property type="entry name" value="PPM-type_phosphatase-like_dom"/>
</dbReference>